<proteinExistence type="predicted"/>
<dbReference type="InterPro" id="IPR009288">
    <property type="entry name" value="AIG2-like_dom"/>
</dbReference>
<dbReference type="CDD" id="cd06661">
    <property type="entry name" value="GGCT_like"/>
    <property type="match status" value="1"/>
</dbReference>
<dbReference type="InterPro" id="IPR013024">
    <property type="entry name" value="GGCT-like"/>
</dbReference>
<dbReference type="EMBL" id="CP053661">
    <property type="protein sequence ID" value="QKD81723.1"/>
    <property type="molecule type" value="Genomic_DNA"/>
</dbReference>
<dbReference type="RefSeq" id="WP_172354115.1">
    <property type="nucleotide sequence ID" value="NZ_CP053661.1"/>
</dbReference>
<name>A0A6M8BEY8_9CYAN</name>
<evidence type="ECO:0000259" key="1">
    <source>
        <dbReference type="Pfam" id="PF06094"/>
    </source>
</evidence>
<accession>A0A6M8BEY8</accession>
<evidence type="ECO:0000313" key="2">
    <source>
        <dbReference type="EMBL" id="QKD81723.1"/>
    </source>
</evidence>
<gene>
    <name evidence="2" type="ORF">HPC62_05525</name>
</gene>
<evidence type="ECO:0000313" key="3">
    <source>
        <dbReference type="Proteomes" id="UP000505210"/>
    </source>
</evidence>
<dbReference type="AlphaFoldDB" id="A0A6M8BEY8"/>
<dbReference type="Pfam" id="PF06094">
    <property type="entry name" value="GGACT"/>
    <property type="match status" value="1"/>
</dbReference>
<dbReference type="Proteomes" id="UP000505210">
    <property type="component" value="Chromosome"/>
</dbReference>
<dbReference type="InterPro" id="IPR036568">
    <property type="entry name" value="GGCT-like_sf"/>
</dbReference>
<dbReference type="Gene3D" id="3.10.490.10">
    <property type="entry name" value="Gamma-glutamyl cyclotransferase-like"/>
    <property type="match status" value="1"/>
</dbReference>
<organism evidence="2 3">
    <name type="scientific">Thermoleptolyngbya sichuanensis A183</name>
    <dbReference type="NCBI Taxonomy" id="2737172"/>
    <lineage>
        <taxon>Bacteria</taxon>
        <taxon>Bacillati</taxon>
        <taxon>Cyanobacteriota</taxon>
        <taxon>Cyanophyceae</taxon>
        <taxon>Oculatellales</taxon>
        <taxon>Oculatellaceae</taxon>
        <taxon>Thermoleptolyngbya</taxon>
        <taxon>Thermoleptolyngbya sichuanensis</taxon>
    </lineage>
</organism>
<feature type="domain" description="Gamma-glutamylcyclotransferase AIG2-like" evidence="1">
    <location>
        <begin position="9"/>
        <end position="134"/>
    </location>
</feature>
<dbReference type="GO" id="GO:0016740">
    <property type="term" value="F:transferase activity"/>
    <property type="evidence" value="ECO:0007669"/>
    <property type="project" value="UniProtKB-KW"/>
</dbReference>
<dbReference type="KEGG" id="theu:HPC62_05525"/>
<reference evidence="2 3" key="1">
    <citation type="submission" date="2020-05" db="EMBL/GenBank/DDBJ databases">
        <title>Complete genome sequence of of a novel Thermoleptolyngbya strain isolated from hot springs of Ganzi, Sichuan China.</title>
        <authorList>
            <person name="Tang J."/>
            <person name="Daroch M."/>
            <person name="Li L."/>
            <person name="Waleron K."/>
            <person name="Waleron M."/>
            <person name="Waleron M."/>
        </authorList>
    </citation>
    <scope>NUCLEOTIDE SEQUENCE [LARGE SCALE GENOMIC DNA]</scope>
    <source>
        <strain evidence="2 3">PKUAC-SCTA183</strain>
    </source>
</reference>
<sequence>MLSPDLLHVFVYGTLKPGEYFYPRYCEGKVVASVEAIALGTLYDLPMGYPALTPGEDPVYGYVLSFADFGVLAALDELEGYDPDGSPLLNEYERSLATVYDLNREPLGQAWLYWMATKQAEQLGGSRLAHGRWTGRNLPQEVSQ</sequence>
<dbReference type="SUPFAM" id="SSF110857">
    <property type="entry name" value="Gamma-glutamyl cyclotransferase-like"/>
    <property type="match status" value="1"/>
</dbReference>
<keyword evidence="3" id="KW-1185">Reference proteome</keyword>
<protein>
    <submittedName>
        <fullName evidence="2">Gamma-glutamylcyclotransferase</fullName>
    </submittedName>
</protein>
<keyword evidence="2" id="KW-0808">Transferase</keyword>